<dbReference type="Proteomes" id="UP001307849">
    <property type="component" value="Unassembled WGS sequence"/>
</dbReference>
<feature type="compositionally biased region" description="Gly residues" evidence="1">
    <location>
        <begin position="122"/>
        <end position="134"/>
    </location>
</feature>
<accession>A0AAN8NFD7</accession>
<evidence type="ECO:0000256" key="1">
    <source>
        <dbReference type="SAM" id="MobiDB-lite"/>
    </source>
</evidence>
<dbReference type="AlphaFoldDB" id="A0AAN8NFD7"/>
<evidence type="ECO:0000313" key="3">
    <source>
        <dbReference type="Proteomes" id="UP001307849"/>
    </source>
</evidence>
<reference evidence="2 3" key="1">
    <citation type="submission" date="2019-10" db="EMBL/GenBank/DDBJ databases">
        <authorList>
            <person name="Palmer J.M."/>
        </authorList>
    </citation>
    <scope>NUCLEOTIDE SEQUENCE [LARGE SCALE GENOMIC DNA]</scope>
    <source>
        <strain evidence="2 3">TWF506</strain>
    </source>
</reference>
<protein>
    <submittedName>
        <fullName evidence="2">Uncharacterized protein</fullName>
    </submittedName>
</protein>
<keyword evidence="3" id="KW-1185">Reference proteome</keyword>
<name>A0AAN8NFD7_9PEZI</name>
<feature type="region of interest" description="Disordered" evidence="1">
    <location>
        <begin position="122"/>
        <end position="168"/>
    </location>
</feature>
<proteinExistence type="predicted"/>
<sequence length="168" mass="18644">MCIEVYHCYCTAIIRRDFGPDGRVGGLKTFQEIQKAVDMLPETVRLDIRNAGWSASLKSPLTNQYRKFSFDEPYSASEEYLGYNAGWNPQEPFMLYGPDEALYDPAPGDDFYWRQNPYLPGNGFGPGGSGGPGLIGKRALVEEDTTRDQPSQEVSGAQDLAESKTGQE</sequence>
<comment type="caution">
    <text evidence="2">The sequence shown here is derived from an EMBL/GenBank/DDBJ whole genome shotgun (WGS) entry which is preliminary data.</text>
</comment>
<evidence type="ECO:0000313" key="2">
    <source>
        <dbReference type="EMBL" id="KAK6504466.1"/>
    </source>
</evidence>
<gene>
    <name evidence="2" type="ORF">TWF506_002661</name>
</gene>
<dbReference type="EMBL" id="JAVHJM010000010">
    <property type="protein sequence ID" value="KAK6504466.1"/>
    <property type="molecule type" value="Genomic_DNA"/>
</dbReference>
<organism evidence="2 3">
    <name type="scientific">Arthrobotrys conoides</name>
    <dbReference type="NCBI Taxonomy" id="74498"/>
    <lineage>
        <taxon>Eukaryota</taxon>
        <taxon>Fungi</taxon>
        <taxon>Dikarya</taxon>
        <taxon>Ascomycota</taxon>
        <taxon>Pezizomycotina</taxon>
        <taxon>Orbiliomycetes</taxon>
        <taxon>Orbiliales</taxon>
        <taxon>Orbiliaceae</taxon>
        <taxon>Arthrobotrys</taxon>
    </lineage>
</organism>